<dbReference type="InterPro" id="IPR013783">
    <property type="entry name" value="Ig-like_fold"/>
</dbReference>
<evidence type="ECO:0000313" key="6">
    <source>
        <dbReference type="RefSeq" id="XP_014674156.1"/>
    </source>
</evidence>
<proteinExistence type="predicted"/>
<dbReference type="PANTHER" id="PTHR45080">
    <property type="entry name" value="CONTACTIN 5"/>
    <property type="match status" value="1"/>
</dbReference>
<dbReference type="PROSITE" id="PS50835">
    <property type="entry name" value="IG_LIKE"/>
    <property type="match status" value="3"/>
</dbReference>
<gene>
    <name evidence="6" type="primary">LOC106814050</name>
</gene>
<evidence type="ECO:0000256" key="3">
    <source>
        <dbReference type="ARBA" id="ARBA00023319"/>
    </source>
</evidence>
<dbReference type="PIRSF" id="PIRSF000615">
    <property type="entry name" value="TyrPK_CSF1-R"/>
    <property type="match status" value="1"/>
</dbReference>
<dbReference type="CDD" id="cd00096">
    <property type="entry name" value="Ig"/>
    <property type="match status" value="1"/>
</dbReference>
<feature type="domain" description="Ig-like" evidence="4">
    <location>
        <begin position="116"/>
        <end position="209"/>
    </location>
</feature>
<keyword evidence="5" id="KW-1185">Reference proteome</keyword>
<accession>A0ABM1EPN5</accession>
<keyword evidence="1" id="KW-0732">Signal</keyword>
<feature type="domain" description="Ig-like" evidence="4">
    <location>
        <begin position="9"/>
        <end position="100"/>
    </location>
</feature>
<evidence type="ECO:0000259" key="4">
    <source>
        <dbReference type="PROSITE" id="PS50835"/>
    </source>
</evidence>
<sequence length="375" mass="41875">MGVLEEFAPTFVQKPGLKRKDGGLRIECEIQASPLPTVKWSKGDQEVREDEHLRCGIDQTGGSLYVVYVEIKNATQADAGQYSLRASNKLGNVISTVNLDFEAPGKPVPKVEGQPPTFCVKPTVRHDKERNRLVFTCGILADPKPEVTWLRNDVRLTDVGRHGVVLDADGKSRYDATLSVDRVTVEDAGSYKIIARNVLGETTGTITINLDSTAMALPKKGIKPTFTHKPVIQQSEDGDTITFECRLSSDPKSTIAWYHGDKQMRDEVKIEIEEKKQKPSFVEKLVDKNGIVAGLIELTCKVEGHPMPTVTWYSVKWYRDTHELRSDEKFTIETKDGRYILRIKNPEVTDVSQYNIKCNKVTSAARLVVIGKAAF</sequence>
<reference evidence="6" key="1">
    <citation type="submission" date="2025-08" db="UniProtKB">
        <authorList>
            <consortium name="RefSeq"/>
        </authorList>
    </citation>
    <scope>IDENTIFICATION</scope>
</reference>
<dbReference type="PANTHER" id="PTHR45080:SF8">
    <property type="entry name" value="IG-LIKE DOMAIN-CONTAINING PROTEIN"/>
    <property type="match status" value="1"/>
</dbReference>
<dbReference type="SUPFAM" id="SSF48726">
    <property type="entry name" value="Immunoglobulin"/>
    <property type="match status" value="4"/>
</dbReference>
<feature type="domain" description="Ig-like" evidence="4">
    <location>
        <begin position="224"/>
        <end position="311"/>
    </location>
</feature>
<dbReference type="InterPro" id="IPR007110">
    <property type="entry name" value="Ig-like_dom"/>
</dbReference>
<evidence type="ECO:0000313" key="5">
    <source>
        <dbReference type="Proteomes" id="UP000695022"/>
    </source>
</evidence>
<keyword evidence="2" id="KW-1015">Disulfide bond</keyword>
<name>A0ABM1EPN5_PRICU</name>
<dbReference type="SMART" id="SM00409">
    <property type="entry name" value="IG"/>
    <property type="match status" value="3"/>
</dbReference>
<evidence type="ECO:0000256" key="2">
    <source>
        <dbReference type="ARBA" id="ARBA00023157"/>
    </source>
</evidence>
<dbReference type="SMART" id="SM00408">
    <property type="entry name" value="IGc2"/>
    <property type="match status" value="2"/>
</dbReference>
<dbReference type="Proteomes" id="UP000695022">
    <property type="component" value="Unplaced"/>
</dbReference>
<dbReference type="RefSeq" id="XP_014674156.1">
    <property type="nucleotide sequence ID" value="XM_014818670.1"/>
</dbReference>
<organism evidence="5 6">
    <name type="scientific">Priapulus caudatus</name>
    <name type="common">Priapulid worm</name>
    <dbReference type="NCBI Taxonomy" id="37621"/>
    <lineage>
        <taxon>Eukaryota</taxon>
        <taxon>Metazoa</taxon>
        <taxon>Ecdysozoa</taxon>
        <taxon>Scalidophora</taxon>
        <taxon>Priapulida</taxon>
        <taxon>Priapulimorpha</taxon>
        <taxon>Priapulimorphida</taxon>
        <taxon>Priapulidae</taxon>
        <taxon>Priapulus</taxon>
    </lineage>
</organism>
<keyword evidence="3" id="KW-0393">Immunoglobulin domain</keyword>
<dbReference type="InterPro" id="IPR036179">
    <property type="entry name" value="Ig-like_dom_sf"/>
</dbReference>
<evidence type="ECO:0000256" key="1">
    <source>
        <dbReference type="ARBA" id="ARBA00022729"/>
    </source>
</evidence>
<dbReference type="GeneID" id="106814050"/>
<dbReference type="InterPro" id="IPR013098">
    <property type="entry name" value="Ig_I-set"/>
</dbReference>
<dbReference type="InterPro" id="IPR003598">
    <property type="entry name" value="Ig_sub2"/>
</dbReference>
<protein>
    <submittedName>
        <fullName evidence="6">Muscle M-line assembly protein unc-89-like</fullName>
    </submittedName>
</protein>
<dbReference type="InterPro" id="IPR003599">
    <property type="entry name" value="Ig_sub"/>
</dbReference>
<dbReference type="Pfam" id="PF07679">
    <property type="entry name" value="I-set"/>
    <property type="match status" value="3"/>
</dbReference>
<dbReference type="Gene3D" id="2.60.40.10">
    <property type="entry name" value="Immunoglobulins"/>
    <property type="match status" value="4"/>
</dbReference>
<dbReference type="InterPro" id="IPR050958">
    <property type="entry name" value="Cell_Adh-Cytoskel_Orgn"/>
</dbReference>